<dbReference type="EMBL" id="HM197838">
    <property type="protein sequence ID" value="ADM73741.1"/>
    <property type="molecule type" value="mRNA"/>
</dbReference>
<accession>A9NV90</accession>
<dbReference type="AlphaFoldDB" id="A9NV90"/>
<evidence type="ECO:0000256" key="13">
    <source>
        <dbReference type="SAM" id="Phobius"/>
    </source>
</evidence>
<keyword evidence="7 13" id="KW-1133">Transmembrane helix</keyword>
<feature type="binding site" description="axial binding residue" evidence="11">
    <location>
        <position position="243"/>
    </location>
    <ligand>
        <name>heme b</name>
        <dbReference type="ChEBI" id="CHEBI:60344"/>
        <label>1</label>
    </ligand>
    <ligandPart>
        <name>Fe</name>
        <dbReference type="ChEBI" id="CHEBI:18248"/>
    </ligandPart>
</feature>
<evidence type="ECO:0000313" key="18">
    <source>
        <dbReference type="EMBL" id="ADM73721.1"/>
    </source>
</evidence>
<dbReference type="EMBL" id="HM197843">
    <property type="protein sequence ID" value="ADM73746.1"/>
    <property type="molecule type" value="mRNA"/>
</dbReference>
<evidence type="ECO:0000259" key="16">
    <source>
        <dbReference type="PROSITE" id="PS50939"/>
    </source>
</evidence>
<comment type="function">
    <text evidence="9">May act as a catecholamine-responsive trans-membrane electron transporter.</text>
</comment>
<dbReference type="GO" id="GO:0016020">
    <property type="term" value="C:membrane"/>
    <property type="evidence" value="ECO:0007669"/>
    <property type="project" value="UniProtKB-SubCell"/>
</dbReference>
<evidence type="ECO:0000313" key="20">
    <source>
        <dbReference type="EMBL" id="ADM73729.1"/>
    </source>
</evidence>
<feature type="transmembrane region" description="Helical" evidence="13">
    <location>
        <begin position="238"/>
        <end position="259"/>
    </location>
</feature>
<proteinExistence type="evidence at transcript level"/>
<dbReference type="Gene3D" id="1.20.120.1770">
    <property type="match status" value="1"/>
</dbReference>
<dbReference type="EMBL" id="HM197841">
    <property type="protein sequence ID" value="ADM73744.1"/>
    <property type="molecule type" value="mRNA"/>
</dbReference>
<name>A9NV90_PICSI</name>
<keyword evidence="6 10" id="KW-0249">Electron transport</keyword>
<keyword evidence="11" id="KW-0408">Iron</keyword>
<protein>
    <recommendedName>
        <fullName evidence="10">Cytochrome b561 and DOMON domain-containing protein</fullName>
    </recommendedName>
</protein>
<evidence type="ECO:0000256" key="12">
    <source>
        <dbReference type="SAM" id="MobiDB-lite"/>
    </source>
</evidence>
<dbReference type="InterPro" id="IPR017214">
    <property type="entry name" value="UCP037471"/>
</dbReference>
<dbReference type="EMBL" id="EF085244">
    <property type="protein sequence ID" value="ABK24551.1"/>
    <property type="molecule type" value="mRNA"/>
</dbReference>
<evidence type="ECO:0000256" key="4">
    <source>
        <dbReference type="ARBA" id="ARBA00022723"/>
    </source>
</evidence>
<feature type="transmembrane region" description="Helical" evidence="13">
    <location>
        <begin position="310"/>
        <end position="331"/>
    </location>
</feature>
<reference evidence="18" key="2">
    <citation type="journal article" date="2010" name="Mol. Ecol.">
        <title>Postglacial history of a widespread conifer produces inverse clines in selective neutrality tests.</title>
        <authorList>
            <person name="Holliday J.A."/>
            <person name="Yuen M."/>
            <person name="Ritland K."/>
            <person name="Aitken S.N."/>
        </authorList>
    </citation>
    <scope>NUCLEOTIDE SEQUENCE</scope>
    <source>
        <strain evidence="18">KD300</strain>
        <strain evidence="19">PR300</strain>
        <strain evidence="20">PR400</strain>
        <strain evidence="21">PR401</strain>
        <strain evidence="22">VA101</strain>
        <strain evidence="23">VA300</strain>
        <strain evidence="24">VA401</strain>
        <strain evidence="25">VD100</strain>
        <strain evidence="26">VD101</strain>
    </source>
</reference>
<dbReference type="PANTHER" id="PTHR23130">
    <property type="entry name" value="CYTOCHROME B561 AND DOMON DOMAIN-CONTAINING PROTEIN"/>
    <property type="match status" value="1"/>
</dbReference>
<evidence type="ECO:0000259" key="15">
    <source>
        <dbReference type="PROSITE" id="PS50836"/>
    </source>
</evidence>
<evidence type="ECO:0000313" key="26">
    <source>
        <dbReference type="EMBL" id="ADM73746.1"/>
    </source>
</evidence>
<dbReference type="EMBL" id="HM197826">
    <property type="protein sequence ID" value="ADM73729.1"/>
    <property type="molecule type" value="mRNA"/>
</dbReference>
<feature type="domain" description="DOMON" evidence="15">
    <location>
        <begin position="47"/>
        <end position="161"/>
    </location>
</feature>
<comment type="subcellular location">
    <subcellularLocation>
        <location evidence="1">Membrane</location>
        <topology evidence="1">Multi-pass membrane protein</topology>
    </subcellularLocation>
</comment>
<evidence type="ECO:0000256" key="1">
    <source>
        <dbReference type="ARBA" id="ARBA00004141"/>
    </source>
</evidence>
<sequence>MGGYSVVLGFAVVVILAWQASAQTCLKSFTDGNAIKSYASCNDLSTLNAALSWTYFPTNGSIDIAFRATPAASAGWVGWGINPTATAMVGTQALIAFKHSNGSTVVDTYNIVAQAPPSPSTISITVSNKSAVFQNTGQITIFATLMLLSNKTAVNHVWQVGSAVNGLVPQAHANNQANLASATTIDLKTGVSSGSAAVSQKTLKDRHGIINVVGWGILMPIGAMIARYLKMFKSADPAWFYLHAFCQSSGYIIGVAGWATGLKLGSDSPGVERTPHRRIGIALFCLGTLQVFALLLRPKKDHKYRKYWNVYHYATGYTVIILTIVNIFKGFDILQPADKWKHAYIAVIASLGGIAAVLEVTTWIIFFKRKSKTSPRTVNSAYGNGGTNAGHGFKQSHDDNSV</sequence>
<dbReference type="PIRSF" id="PIRSF037471">
    <property type="entry name" value="UCP037471"/>
    <property type="match status" value="1"/>
</dbReference>
<dbReference type="EMBL" id="HM197827">
    <property type="protein sequence ID" value="ADM73730.1"/>
    <property type="molecule type" value="mRNA"/>
</dbReference>
<dbReference type="EMBL" id="HM197835">
    <property type="protein sequence ID" value="ADM73738.1"/>
    <property type="molecule type" value="mRNA"/>
</dbReference>
<dbReference type="InterPro" id="IPR005018">
    <property type="entry name" value="DOMON_domain"/>
</dbReference>
<evidence type="ECO:0000256" key="9">
    <source>
        <dbReference type="ARBA" id="ARBA00053871"/>
    </source>
</evidence>
<keyword evidence="2 10" id="KW-0813">Transport</keyword>
<keyword evidence="4 11" id="KW-0479">Metal-binding</keyword>
<evidence type="ECO:0000313" key="19">
    <source>
        <dbReference type="EMBL" id="ADM73727.1"/>
    </source>
</evidence>
<feature type="binding site" description="axial binding residue" evidence="11">
    <location>
        <position position="312"/>
    </location>
    <ligand>
        <name>heme b</name>
        <dbReference type="ChEBI" id="CHEBI:60344"/>
        <label>1</label>
    </ligand>
    <ligandPart>
        <name>Fe</name>
        <dbReference type="ChEBI" id="CHEBI:18248"/>
    </ligandPart>
</feature>
<dbReference type="EMBL" id="HM197842">
    <property type="protein sequence ID" value="ADM73745.1"/>
    <property type="molecule type" value="mRNA"/>
</dbReference>
<feature type="binding site" description="axial binding residue" evidence="11">
    <location>
        <position position="207"/>
    </location>
    <ligand>
        <name>heme b</name>
        <dbReference type="ChEBI" id="CHEBI:60344"/>
        <label>1</label>
    </ligand>
    <ligandPart>
        <name>Fe</name>
        <dbReference type="ChEBI" id="CHEBI:18248"/>
    </ligandPart>
</feature>
<evidence type="ECO:0000256" key="6">
    <source>
        <dbReference type="ARBA" id="ARBA00022982"/>
    </source>
</evidence>
<evidence type="ECO:0000313" key="17">
    <source>
        <dbReference type="EMBL" id="ABK24551.1"/>
    </source>
</evidence>
<dbReference type="PROSITE" id="PS50836">
    <property type="entry name" value="DOMON"/>
    <property type="match status" value="1"/>
</dbReference>
<feature type="region of interest" description="Disordered" evidence="12">
    <location>
        <begin position="375"/>
        <end position="402"/>
    </location>
</feature>
<feature type="transmembrane region" description="Helical" evidence="13">
    <location>
        <begin position="279"/>
        <end position="298"/>
    </location>
</feature>
<organism evidence="17">
    <name type="scientific">Picea sitchensis</name>
    <name type="common">Sitka spruce</name>
    <name type="synonym">Pinus sitchensis</name>
    <dbReference type="NCBI Taxonomy" id="3332"/>
    <lineage>
        <taxon>Eukaryota</taxon>
        <taxon>Viridiplantae</taxon>
        <taxon>Streptophyta</taxon>
        <taxon>Embryophyta</taxon>
        <taxon>Tracheophyta</taxon>
        <taxon>Spermatophyta</taxon>
        <taxon>Pinopsida</taxon>
        <taxon>Pinidae</taxon>
        <taxon>Conifers I</taxon>
        <taxon>Pinales</taxon>
        <taxon>Pinaceae</taxon>
        <taxon>Picea</taxon>
    </lineage>
</organism>
<dbReference type="PANTHER" id="PTHR23130:SF199">
    <property type="entry name" value="CYTOCHROME B561 AND DOMON DOMAIN-CONTAINING PROTEIN"/>
    <property type="match status" value="1"/>
</dbReference>
<keyword evidence="8 10" id="KW-0472">Membrane</keyword>
<dbReference type="CDD" id="cd08760">
    <property type="entry name" value="Cyt_b561_FRRS1_like"/>
    <property type="match status" value="1"/>
</dbReference>
<keyword evidence="3 13" id="KW-0812">Transmembrane</keyword>
<dbReference type="SMART" id="SM00665">
    <property type="entry name" value="B561"/>
    <property type="match status" value="1"/>
</dbReference>
<dbReference type="InterPro" id="IPR045265">
    <property type="entry name" value="AIR12_DOMON"/>
</dbReference>
<evidence type="ECO:0000313" key="23">
    <source>
        <dbReference type="EMBL" id="ADM73741.1"/>
    </source>
</evidence>
<dbReference type="EMBL" id="HM197818">
    <property type="protein sequence ID" value="ADM73721.1"/>
    <property type="molecule type" value="mRNA"/>
</dbReference>
<dbReference type="Pfam" id="PF04526">
    <property type="entry name" value="DUF568"/>
    <property type="match status" value="1"/>
</dbReference>
<evidence type="ECO:0000313" key="24">
    <source>
        <dbReference type="EMBL" id="ADM73744.1"/>
    </source>
</evidence>
<evidence type="ECO:0000256" key="3">
    <source>
        <dbReference type="ARBA" id="ARBA00022692"/>
    </source>
</evidence>
<dbReference type="CDD" id="cd09629">
    <property type="entry name" value="DOMON_CIL1_like"/>
    <property type="match status" value="1"/>
</dbReference>
<evidence type="ECO:0000256" key="14">
    <source>
        <dbReference type="SAM" id="SignalP"/>
    </source>
</evidence>
<comment type="cofactor">
    <cofactor evidence="10">
        <name>heme b</name>
        <dbReference type="ChEBI" id="CHEBI:60344"/>
    </cofactor>
    <text evidence="10">Binds 2 heme b groups non-covalently.</text>
</comment>
<reference evidence="17" key="1">
    <citation type="journal article" date="2008" name="BMC Genomics">
        <title>A conifer genomics resource of 200,000 spruce (Picea spp.) ESTs and 6,464 high-quality, sequence-finished full-length cDNAs for Sitka spruce (Picea sitchensis).</title>
        <authorList>
            <person name="Ralph S.G."/>
            <person name="Chun H.J."/>
            <person name="Kolosova N."/>
            <person name="Cooper D."/>
            <person name="Oddy C."/>
            <person name="Ritland C.E."/>
            <person name="Kirkpatrick R."/>
            <person name="Moore R."/>
            <person name="Barber S."/>
            <person name="Holt R.A."/>
            <person name="Jones S.J."/>
            <person name="Marra M.A."/>
            <person name="Douglas C.J."/>
            <person name="Ritland K."/>
            <person name="Bohlmann J."/>
        </authorList>
    </citation>
    <scope>NUCLEOTIDE SEQUENCE</scope>
    <source>
        <tissue evidence="17">Green portion of the leader tissue</tissue>
    </source>
</reference>
<evidence type="ECO:0000313" key="22">
    <source>
        <dbReference type="EMBL" id="ADM73738.1"/>
    </source>
</evidence>
<dbReference type="Pfam" id="PF03188">
    <property type="entry name" value="Cytochrom_B561"/>
    <property type="match status" value="1"/>
</dbReference>
<keyword evidence="5 14" id="KW-0732">Signal</keyword>
<evidence type="ECO:0000256" key="11">
    <source>
        <dbReference type="PIRSR" id="PIRSR037471-1"/>
    </source>
</evidence>
<feature type="binding site" description="axial binding residue" evidence="11">
    <location>
        <position position="276"/>
    </location>
    <ligand>
        <name>heme b</name>
        <dbReference type="ChEBI" id="CHEBI:60344"/>
        <label>1</label>
    </ligand>
    <ligandPart>
        <name>Fe</name>
        <dbReference type="ChEBI" id="CHEBI:18248"/>
    </ligandPart>
</feature>
<dbReference type="GO" id="GO:0046872">
    <property type="term" value="F:metal ion binding"/>
    <property type="evidence" value="ECO:0007669"/>
    <property type="project" value="UniProtKB-KW"/>
</dbReference>
<dbReference type="InterPro" id="IPR006593">
    <property type="entry name" value="Cyt_b561/ferric_Rdtase_TM"/>
</dbReference>
<feature type="domain" description="Cytochrome b561" evidence="16">
    <location>
        <begin position="168"/>
        <end position="367"/>
    </location>
</feature>
<evidence type="ECO:0000256" key="7">
    <source>
        <dbReference type="ARBA" id="ARBA00022989"/>
    </source>
</evidence>
<evidence type="ECO:0000256" key="8">
    <source>
        <dbReference type="ARBA" id="ARBA00023136"/>
    </source>
</evidence>
<evidence type="ECO:0000256" key="5">
    <source>
        <dbReference type="ARBA" id="ARBA00022729"/>
    </source>
</evidence>
<dbReference type="EMBL" id="HM197824">
    <property type="protein sequence ID" value="ADM73727.1"/>
    <property type="molecule type" value="mRNA"/>
</dbReference>
<dbReference type="FunFam" id="1.20.120.1770:FF:000007">
    <property type="entry name" value="Cytochrome b561 and DOMON domain-containing protein"/>
    <property type="match status" value="1"/>
</dbReference>
<dbReference type="PROSITE" id="PS50939">
    <property type="entry name" value="CYTOCHROME_B561"/>
    <property type="match status" value="1"/>
</dbReference>
<feature type="chain" id="PRO_5010821375" description="Cytochrome b561 and DOMON domain-containing protein" evidence="14">
    <location>
        <begin position="23"/>
        <end position="402"/>
    </location>
</feature>
<feature type="transmembrane region" description="Helical" evidence="13">
    <location>
        <begin position="208"/>
        <end position="226"/>
    </location>
</feature>
<feature type="transmembrane region" description="Helical" evidence="13">
    <location>
        <begin position="343"/>
        <end position="366"/>
    </location>
</feature>
<feature type="signal peptide" evidence="14">
    <location>
        <begin position="1"/>
        <end position="22"/>
    </location>
</feature>
<evidence type="ECO:0000256" key="2">
    <source>
        <dbReference type="ARBA" id="ARBA00022448"/>
    </source>
</evidence>
<evidence type="ECO:0000256" key="10">
    <source>
        <dbReference type="PIRNR" id="PIRNR037471"/>
    </source>
</evidence>
<evidence type="ECO:0000313" key="21">
    <source>
        <dbReference type="EMBL" id="ADM73730.1"/>
    </source>
</evidence>
<evidence type="ECO:0000313" key="25">
    <source>
        <dbReference type="EMBL" id="ADM73745.1"/>
    </source>
</evidence>